<dbReference type="Proteomes" id="UP000316905">
    <property type="component" value="Unassembled WGS sequence"/>
</dbReference>
<evidence type="ECO:0000256" key="2">
    <source>
        <dbReference type="ARBA" id="ARBA00023002"/>
    </source>
</evidence>
<dbReference type="PRINTS" id="PR00081">
    <property type="entry name" value="GDHRDH"/>
</dbReference>
<comment type="similarity">
    <text evidence="1">Belongs to the short-chain dehydrogenases/reductases (SDR) family.</text>
</comment>
<dbReference type="InterPro" id="IPR036291">
    <property type="entry name" value="NAD(P)-bd_dom_sf"/>
</dbReference>
<gene>
    <name evidence="3" type="ORF">IQ22_00619</name>
</gene>
<dbReference type="PANTHER" id="PTHR43669:SF3">
    <property type="entry name" value="ALCOHOL DEHYDROGENASE, PUTATIVE (AFU_ORTHOLOGUE AFUA_3G03445)-RELATED"/>
    <property type="match status" value="1"/>
</dbReference>
<evidence type="ECO:0000256" key="1">
    <source>
        <dbReference type="ARBA" id="ARBA00006484"/>
    </source>
</evidence>
<comment type="caution">
    <text evidence="3">The sequence shown here is derived from an EMBL/GenBank/DDBJ whole genome shotgun (WGS) entry which is preliminary data.</text>
</comment>
<proteinExistence type="inferred from homology"/>
<dbReference type="EMBL" id="VLKY01000002">
    <property type="protein sequence ID" value="TWI57403.1"/>
    <property type="molecule type" value="Genomic_DNA"/>
</dbReference>
<organism evidence="3 4">
    <name type="scientific">Pseudomonas duriflava</name>
    <dbReference type="NCBI Taxonomy" id="459528"/>
    <lineage>
        <taxon>Bacteria</taxon>
        <taxon>Pseudomonadati</taxon>
        <taxon>Pseudomonadota</taxon>
        <taxon>Gammaproteobacteria</taxon>
        <taxon>Pseudomonadales</taxon>
        <taxon>Pseudomonadaceae</taxon>
        <taxon>Pseudomonas</taxon>
    </lineage>
</organism>
<accession>A0A562QL52</accession>
<dbReference type="PANTHER" id="PTHR43669">
    <property type="entry name" value="5-KETO-D-GLUCONATE 5-REDUCTASE"/>
    <property type="match status" value="1"/>
</dbReference>
<sequence>MNHFQSKVALIIGGGSGIGAAAARRFLREGYLVVVAGCNRVRLERFAADLPAERVLAHIADVSQREACDELVRLTVERFGRLDTLVNAVGMNLVGTLDHSPPEESTWFDHQCRLCVVARRWLESCRVLRCQGCGRQSHAQHRLRLWSRPRARQYRLPRADYYRDD</sequence>
<protein>
    <submittedName>
        <fullName evidence="3">Short subunit dehydrogenase</fullName>
    </submittedName>
</protein>
<dbReference type="GO" id="GO:0016491">
    <property type="term" value="F:oxidoreductase activity"/>
    <property type="evidence" value="ECO:0007669"/>
    <property type="project" value="UniProtKB-KW"/>
</dbReference>
<keyword evidence="2" id="KW-0560">Oxidoreductase</keyword>
<name>A0A562QL52_9PSED</name>
<reference evidence="3 4" key="1">
    <citation type="journal article" date="2015" name="Stand. Genomic Sci.">
        <title>Genomic Encyclopedia of Bacterial and Archaeal Type Strains, Phase III: the genomes of soil and plant-associated and newly described type strains.</title>
        <authorList>
            <person name="Whitman W.B."/>
            <person name="Woyke T."/>
            <person name="Klenk H.P."/>
            <person name="Zhou Y."/>
            <person name="Lilburn T.G."/>
            <person name="Beck B.J."/>
            <person name="De Vos P."/>
            <person name="Vandamme P."/>
            <person name="Eisen J.A."/>
            <person name="Garrity G."/>
            <person name="Hugenholtz P."/>
            <person name="Kyrpides N.C."/>
        </authorList>
    </citation>
    <scope>NUCLEOTIDE SEQUENCE [LARGE SCALE GENOMIC DNA]</scope>
    <source>
        <strain evidence="3 4">CGMCC 1.6858</strain>
    </source>
</reference>
<dbReference type="Gene3D" id="3.40.50.720">
    <property type="entry name" value="NAD(P)-binding Rossmann-like Domain"/>
    <property type="match status" value="1"/>
</dbReference>
<dbReference type="AlphaFoldDB" id="A0A562QL52"/>
<dbReference type="Pfam" id="PF00106">
    <property type="entry name" value="adh_short"/>
    <property type="match status" value="1"/>
</dbReference>
<dbReference type="InterPro" id="IPR002347">
    <property type="entry name" value="SDR_fam"/>
</dbReference>
<keyword evidence="4" id="KW-1185">Reference proteome</keyword>
<evidence type="ECO:0000313" key="4">
    <source>
        <dbReference type="Proteomes" id="UP000316905"/>
    </source>
</evidence>
<dbReference type="SUPFAM" id="SSF51735">
    <property type="entry name" value="NAD(P)-binding Rossmann-fold domains"/>
    <property type="match status" value="1"/>
</dbReference>
<evidence type="ECO:0000313" key="3">
    <source>
        <dbReference type="EMBL" id="TWI57403.1"/>
    </source>
</evidence>